<feature type="compositionally biased region" description="Polar residues" evidence="1">
    <location>
        <begin position="280"/>
        <end position="305"/>
    </location>
</feature>
<feature type="region of interest" description="Disordered" evidence="1">
    <location>
        <begin position="355"/>
        <end position="522"/>
    </location>
</feature>
<feature type="region of interest" description="Disordered" evidence="1">
    <location>
        <begin position="121"/>
        <end position="242"/>
    </location>
</feature>
<feature type="compositionally biased region" description="Low complexity" evidence="1">
    <location>
        <begin position="306"/>
        <end position="316"/>
    </location>
</feature>
<comment type="caution">
    <text evidence="2">The sequence shown here is derived from an EMBL/GenBank/DDBJ whole genome shotgun (WGS) entry which is preliminary data.</text>
</comment>
<feature type="compositionally biased region" description="Pro residues" evidence="1">
    <location>
        <begin position="459"/>
        <end position="468"/>
    </location>
</feature>
<sequence>MRSLTLHASALNDAEYDLYTSSLRDLVDSDDTPNDPLSFDDARYEQIRISTREARAWLRGRYNELPVHQIDSILKTIALNNAQGEGLSVRQFFAVMRLVMHARTGKEPDASLVFVQAHPATSPFAKSRRPSPPPQRRADPPAPGPSQLKRASQPPPLRPSNTVVSPPVIPPKPTNPFLNRSRSQDPPLGPFQNASSRNLAGTGENKQPPLPPRKPSIIQTQTQIQAQGPPPPPPPPRHASLNHSNTNVLIQQSLQANRVAQSLKKAEERLQQERVLEVLKTSSNMKRTRSNSPTKDLNLRNTPECSSSSASGSSSRLSDRPALPPRRKATPPLSATSWEQVATASIGPFVPRAKPMSPFFTPSKSQSPFHSPPKVPSDLPPPSPTNSSVPGPPPMHPDRKQAVSLDSQEGPSLPPSPSSNNSTRLFRSKSMHQPVPPPVPPPIRSKKRPESVQLDGNLPPQPQTPSRPTPMTSHNLSRHLSLSSPAHSRPSARDPSSVSDSPMSTVQRALSQFQQKAAPKIDKARYKAEAGLSRRGFVSHERQKWLRREGEEPLMDDPESPADREGGWTNRRVFDDDDEDDMQLNGFERVDGYKKEESGTSEEEKERVWGDRRRNGVQKELGSMREKQMEVPSMRGSREWLYDRDDLKWPAGDGWKPLSVPFDVRI</sequence>
<feature type="compositionally biased region" description="Pro residues" evidence="1">
    <location>
        <begin position="434"/>
        <end position="443"/>
    </location>
</feature>
<feature type="compositionally biased region" description="Basic and acidic residues" evidence="1">
    <location>
        <begin position="588"/>
        <end position="614"/>
    </location>
</feature>
<evidence type="ECO:0000313" key="3">
    <source>
        <dbReference type="Proteomes" id="UP001385951"/>
    </source>
</evidence>
<dbReference type="Proteomes" id="UP001385951">
    <property type="component" value="Unassembled WGS sequence"/>
</dbReference>
<feature type="region of interest" description="Disordered" evidence="1">
    <location>
        <begin position="548"/>
        <end position="635"/>
    </location>
</feature>
<feature type="compositionally biased region" description="Pro residues" evidence="1">
    <location>
        <begin position="228"/>
        <end position="237"/>
    </location>
</feature>
<gene>
    <name evidence="2" type="ORF">QCA50_011917</name>
</gene>
<dbReference type="EMBL" id="JASBNA010000022">
    <property type="protein sequence ID" value="KAK7685080.1"/>
    <property type="molecule type" value="Genomic_DNA"/>
</dbReference>
<feature type="compositionally biased region" description="Polar residues" evidence="1">
    <location>
        <begin position="494"/>
        <end position="515"/>
    </location>
</feature>
<feature type="compositionally biased region" description="Pro residues" evidence="1">
    <location>
        <begin position="130"/>
        <end position="144"/>
    </location>
</feature>
<feature type="compositionally biased region" description="Low complexity" evidence="1">
    <location>
        <begin position="469"/>
        <end position="484"/>
    </location>
</feature>
<keyword evidence="3" id="KW-1185">Reference proteome</keyword>
<proteinExistence type="predicted"/>
<evidence type="ECO:0000313" key="2">
    <source>
        <dbReference type="EMBL" id="KAK7685080.1"/>
    </source>
</evidence>
<organism evidence="2 3">
    <name type="scientific">Cerrena zonata</name>
    <dbReference type="NCBI Taxonomy" id="2478898"/>
    <lineage>
        <taxon>Eukaryota</taxon>
        <taxon>Fungi</taxon>
        <taxon>Dikarya</taxon>
        <taxon>Basidiomycota</taxon>
        <taxon>Agaricomycotina</taxon>
        <taxon>Agaricomycetes</taxon>
        <taxon>Polyporales</taxon>
        <taxon>Cerrenaceae</taxon>
        <taxon>Cerrena</taxon>
    </lineage>
</organism>
<accession>A0AAW0FUZ1</accession>
<feature type="compositionally biased region" description="Low complexity" evidence="1">
    <location>
        <begin position="217"/>
        <end position="227"/>
    </location>
</feature>
<feature type="compositionally biased region" description="Pro residues" evidence="1">
    <location>
        <begin position="370"/>
        <end position="395"/>
    </location>
</feature>
<feature type="compositionally biased region" description="Polar residues" evidence="1">
    <location>
        <begin position="360"/>
        <end position="369"/>
    </location>
</feature>
<protein>
    <submittedName>
        <fullName evidence="2">Uncharacterized protein</fullName>
    </submittedName>
</protein>
<name>A0AAW0FUZ1_9APHY</name>
<dbReference type="AlphaFoldDB" id="A0AAW0FUZ1"/>
<feature type="region of interest" description="Disordered" evidence="1">
    <location>
        <begin position="278"/>
        <end position="337"/>
    </location>
</feature>
<evidence type="ECO:0000256" key="1">
    <source>
        <dbReference type="SAM" id="MobiDB-lite"/>
    </source>
</evidence>
<reference evidence="2 3" key="1">
    <citation type="submission" date="2022-09" db="EMBL/GenBank/DDBJ databases">
        <authorList>
            <person name="Palmer J.M."/>
        </authorList>
    </citation>
    <scope>NUCLEOTIDE SEQUENCE [LARGE SCALE GENOMIC DNA]</scope>
    <source>
        <strain evidence="2 3">DSM 7382</strain>
    </source>
</reference>